<keyword evidence="2" id="KW-1185">Reference proteome</keyword>
<feature type="non-terminal residue" evidence="1">
    <location>
        <position position="61"/>
    </location>
</feature>
<organism evidence="1 2">
    <name type="scientific">Racocetra persica</name>
    <dbReference type="NCBI Taxonomy" id="160502"/>
    <lineage>
        <taxon>Eukaryota</taxon>
        <taxon>Fungi</taxon>
        <taxon>Fungi incertae sedis</taxon>
        <taxon>Mucoromycota</taxon>
        <taxon>Glomeromycotina</taxon>
        <taxon>Glomeromycetes</taxon>
        <taxon>Diversisporales</taxon>
        <taxon>Gigasporaceae</taxon>
        <taxon>Racocetra</taxon>
    </lineage>
</organism>
<name>A0ACA9RAZ2_9GLOM</name>
<dbReference type="Proteomes" id="UP000789920">
    <property type="component" value="Unassembled WGS sequence"/>
</dbReference>
<protein>
    <submittedName>
        <fullName evidence="1">3935_t:CDS:1</fullName>
    </submittedName>
</protein>
<evidence type="ECO:0000313" key="2">
    <source>
        <dbReference type="Proteomes" id="UP000789920"/>
    </source>
</evidence>
<gene>
    <name evidence="1" type="ORF">RPERSI_LOCUS18094</name>
</gene>
<evidence type="ECO:0000313" key="1">
    <source>
        <dbReference type="EMBL" id="CAG8784606.1"/>
    </source>
</evidence>
<accession>A0ACA9RAZ2</accession>
<comment type="caution">
    <text evidence="1">The sequence shown here is derived from an EMBL/GenBank/DDBJ whole genome shotgun (WGS) entry which is preliminary data.</text>
</comment>
<proteinExistence type="predicted"/>
<sequence length="61" mass="7096">MRLRSNKSGGQLPAINLEQRINNLEQTIVEREQEITRHKEPEGVLENIVNLMQNPGKRPMF</sequence>
<reference evidence="1" key="1">
    <citation type="submission" date="2021-06" db="EMBL/GenBank/DDBJ databases">
        <authorList>
            <person name="Kallberg Y."/>
            <person name="Tangrot J."/>
            <person name="Rosling A."/>
        </authorList>
    </citation>
    <scope>NUCLEOTIDE SEQUENCE</scope>
    <source>
        <strain evidence="1">MA461A</strain>
    </source>
</reference>
<dbReference type="EMBL" id="CAJVQC010047342">
    <property type="protein sequence ID" value="CAG8784606.1"/>
    <property type="molecule type" value="Genomic_DNA"/>
</dbReference>